<dbReference type="InterPro" id="IPR013083">
    <property type="entry name" value="Znf_RING/FYVE/PHD"/>
</dbReference>
<feature type="chain" id="PRO_5025403575" evidence="2">
    <location>
        <begin position="18"/>
        <end position="138"/>
    </location>
</feature>
<keyword evidence="1" id="KW-0863">Zinc-finger</keyword>
<proteinExistence type="predicted"/>
<feature type="domain" description="RING-type" evidence="3">
    <location>
        <begin position="60"/>
        <end position="102"/>
    </location>
</feature>
<keyword evidence="2" id="KW-0732">Signal</keyword>
<dbReference type="PANTHER" id="PTHR47662:SF1">
    <property type="entry name" value="RING-TYPE DOMAIN-CONTAINING PROTEIN"/>
    <property type="match status" value="1"/>
</dbReference>
<keyword evidence="1" id="KW-0862">Zinc</keyword>
<evidence type="ECO:0000313" key="4">
    <source>
        <dbReference type="EMBL" id="KAB1206492.1"/>
    </source>
</evidence>
<evidence type="ECO:0000256" key="2">
    <source>
        <dbReference type="SAM" id="SignalP"/>
    </source>
</evidence>
<name>A0A6A1V1D8_9ROSI</name>
<dbReference type="PANTHER" id="PTHR47662">
    <property type="entry name" value="RING-TYPE DOMAIN-CONTAINING PROTEIN"/>
    <property type="match status" value="1"/>
</dbReference>
<dbReference type="Pfam" id="PF13639">
    <property type="entry name" value="zf-RING_2"/>
    <property type="match status" value="1"/>
</dbReference>
<dbReference type="Gene3D" id="3.30.40.10">
    <property type="entry name" value="Zinc/RING finger domain, C3HC4 (zinc finger)"/>
    <property type="match status" value="1"/>
</dbReference>
<reference evidence="4 5" key="1">
    <citation type="journal article" date="2019" name="Plant Biotechnol. J.">
        <title>The red bayberry genome and genetic basis of sex determination.</title>
        <authorList>
            <person name="Jia H.M."/>
            <person name="Jia H.J."/>
            <person name="Cai Q.L."/>
            <person name="Wang Y."/>
            <person name="Zhao H.B."/>
            <person name="Yang W.F."/>
            <person name="Wang G.Y."/>
            <person name="Li Y.H."/>
            <person name="Zhan D.L."/>
            <person name="Shen Y.T."/>
            <person name="Niu Q.F."/>
            <person name="Chang L."/>
            <person name="Qiu J."/>
            <person name="Zhao L."/>
            <person name="Xie H.B."/>
            <person name="Fu W.Y."/>
            <person name="Jin J."/>
            <person name="Li X.W."/>
            <person name="Jiao Y."/>
            <person name="Zhou C.C."/>
            <person name="Tu T."/>
            <person name="Chai C.Y."/>
            <person name="Gao J.L."/>
            <person name="Fan L.J."/>
            <person name="van de Weg E."/>
            <person name="Wang J.Y."/>
            <person name="Gao Z.S."/>
        </authorList>
    </citation>
    <scope>NUCLEOTIDE SEQUENCE [LARGE SCALE GENOMIC DNA]</scope>
    <source>
        <tissue evidence="4">Leaves</tissue>
    </source>
</reference>
<gene>
    <name evidence="4" type="ORF">CJ030_MR7G000052</name>
</gene>
<comment type="caution">
    <text evidence="4">The sequence shown here is derived from an EMBL/GenBank/DDBJ whole genome shotgun (WGS) entry which is preliminary data.</text>
</comment>
<sequence length="138" mass="16325">MFIMSYVILFATHLKWACNYLLHHSFSKRTPNDMLEICTEELSTGRYKSKLLGSEEEVECAVCLCKIEEDEEIRELRCDHIFHRDCLDRWVGYKHVACPLCRGSVFPRSTITDELGVEVLFFKYSSFSSGDRDRWWLR</sequence>
<organism evidence="4 5">
    <name type="scientific">Morella rubra</name>
    <name type="common">Chinese bayberry</name>
    <dbReference type="NCBI Taxonomy" id="262757"/>
    <lineage>
        <taxon>Eukaryota</taxon>
        <taxon>Viridiplantae</taxon>
        <taxon>Streptophyta</taxon>
        <taxon>Embryophyta</taxon>
        <taxon>Tracheophyta</taxon>
        <taxon>Spermatophyta</taxon>
        <taxon>Magnoliopsida</taxon>
        <taxon>eudicotyledons</taxon>
        <taxon>Gunneridae</taxon>
        <taxon>Pentapetalae</taxon>
        <taxon>rosids</taxon>
        <taxon>fabids</taxon>
        <taxon>Fagales</taxon>
        <taxon>Myricaceae</taxon>
        <taxon>Morella</taxon>
    </lineage>
</organism>
<dbReference type="OrthoDB" id="9984778at2759"/>
<keyword evidence="1" id="KW-0479">Metal-binding</keyword>
<dbReference type="PROSITE" id="PS50089">
    <property type="entry name" value="ZF_RING_2"/>
    <property type="match status" value="1"/>
</dbReference>
<dbReference type="SMART" id="SM00184">
    <property type="entry name" value="RING"/>
    <property type="match status" value="1"/>
</dbReference>
<dbReference type="GO" id="GO:0008270">
    <property type="term" value="F:zinc ion binding"/>
    <property type="evidence" value="ECO:0007669"/>
    <property type="project" value="UniProtKB-KW"/>
</dbReference>
<evidence type="ECO:0000259" key="3">
    <source>
        <dbReference type="PROSITE" id="PS50089"/>
    </source>
</evidence>
<keyword evidence="5" id="KW-1185">Reference proteome</keyword>
<dbReference type="InterPro" id="IPR001841">
    <property type="entry name" value="Znf_RING"/>
</dbReference>
<feature type="signal peptide" evidence="2">
    <location>
        <begin position="1"/>
        <end position="17"/>
    </location>
</feature>
<accession>A0A6A1V1D8</accession>
<dbReference type="Proteomes" id="UP000516437">
    <property type="component" value="Chromosome 7"/>
</dbReference>
<dbReference type="SUPFAM" id="SSF57850">
    <property type="entry name" value="RING/U-box"/>
    <property type="match status" value="1"/>
</dbReference>
<evidence type="ECO:0000256" key="1">
    <source>
        <dbReference type="PROSITE-ProRule" id="PRU00175"/>
    </source>
</evidence>
<protein>
    <submittedName>
        <fullName evidence="4">Putative E3 ubiquitin-protein ligase RHA2B</fullName>
    </submittedName>
</protein>
<evidence type="ECO:0000313" key="5">
    <source>
        <dbReference type="Proteomes" id="UP000516437"/>
    </source>
</evidence>
<dbReference type="EMBL" id="RXIC02000025">
    <property type="protein sequence ID" value="KAB1206492.1"/>
    <property type="molecule type" value="Genomic_DNA"/>
</dbReference>
<dbReference type="AlphaFoldDB" id="A0A6A1V1D8"/>